<dbReference type="Gene3D" id="3.90.180.10">
    <property type="entry name" value="Medium-chain alcohol dehydrogenases, catalytic domain"/>
    <property type="match status" value="1"/>
</dbReference>
<dbReference type="EMBL" id="CP090171">
    <property type="protein sequence ID" value="UJO21920.1"/>
    <property type="molecule type" value="Genomic_DNA"/>
</dbReference>
<organism evidence="6 7">
    <name type="scientific">Passalora fulva</name>
    <name type="common">Tomato leaf mold</name>
    <name type="synonym">Cladosporium fulvum</name>
    <dbReference type="NCBI Taxonomy" id="5499"/>
    <lineage>
        <taxon>Eukaryota</taxon>
        <taxon>Fungi</taxon>
        <taxon>Dikarya</taxon>
        <taxon>Ascomycota</taxon>
        <taxon>Pezizomycotina</taxon>
        <taxon>Dothideomycetes</taxon>
        <taxon>Dothideomycetidae</taxon>
        <taxon>Mycosphaerellales</taxon>
        <taxon>Mycosphaerellaceae</taxon>
        <taxon>Fulvia</taxon>
    </lineage>
</organism>
<dbReference type="Gene3D" id="3.40.50.720">
    <property type="entry name" value="NAD(P)-binding Rossmann-like Domain"/>
    <property type="match status" value="1"/>
</dbReference>
<keyword evidence="3" id="KW-0560">Oxidoreductase</keyword>
<name>A0A9Q8PGC8_PASFU</name>
<feature type="compositionally biased region" description="Acidic residues" evidence="4">
    <location>
        <begin position="86"/>
        <end position="100"/>
    </location>
</feature>
<dbReference type="SUPFAM" id="SSF51735">
    <property type="entry name" value="NAD(P)-binding Rossmann-fold domains"/>
    <property type="match status" value="1"/>
</dbReference>
<feature type="compositionally biased region" description="Basic and acidic residues" evidence="4">
    <location>
        <begin position="66"/>
        <end position="80"/>
    </location>
</feature>
<evidence type="ECO:0000256" key="3">
    <source>
        <dbReference type="ARBA" id="ARBA00023002"/>
    </source>
</evidence>
<dbReference type="InterPro" id="IPR036291">
    <property type="entry name" value="NAD(P)-bd_dom_sf"/>
</dbReference>
<dbReference type="InterPro" id="IPR011032">
    <property type="entry name" value="GroES-like_sf"/>
</dbReference>
<feature type="domain" description="Enoyl reductase (ER)" evidence="5">
    <location>
        <begin position="122"/>
        <end position="451"/>
    </location>
</feature>
<dbReference type="InterPro" id="IPR020843">
    <property type="entry name" value="ER"/>
</dbReference>
<feature type="region of interest" description="Disordered" evidence="4">
    <location>
        <begin position="1"/>
        <end position="104"/>
    </location>
</feature>
<dbReference type="OMA" id="MEVITTC"/>
<dbReference type="RefSeq" id="XP_047766286.1">
    <property type="nucleotide sequence ID" value="XM_047908476.1"/>
</dbReference>
<reference evidence="6" key="2">
    <citation type="journal article" date="2022" name="Microb. Genom.">
        <title>A chromosome-scale genome assembly of the tomato pathogen Cladosporium fulvum reveals a compartmentalized genome architecture and the presence of a dispensable chromosome.</title>
        <authorList>
            <person name="Zaccaron A.Z."/>
            <person name="Chen L.H."/>
            <person name="Samaras A."/>
            <person name="Stergiopoulos I."/>
        </authorList>
    </citation>
    <scope>NUCLEOTIDE SEQUENCE</scope>
    <source>
        <strain evidence="6">Race5_Kim</strain>
    </source>
</reference>
<evidence type="ECO:0000313" key="7">
    <source>
        <dbReference type="Proteomes" id="UP000756132"/>
    </source>
</evidence>
<protein>
    <submittedName>
        <fullName evidence="6">Hps1-dma1 cluster oxidoreductase toxD</fullName>
    </submittedName>
</protein>
<gene>
    <name evidence="6" type="ORF">CLAFUR5_09328</name>
</gene>
<feature type="compositionally biased region" description="Basic and acidic residues" evidence="4">
    <location>
        <begin position="36"/>
        <end position="54"/>
    </location>
</feature>
<evidence type="ECO:0000256" key="4">
    <source>
        <dbReference type="SAM" id="MobiDB-lite"/>
    </source>
</evidence>
<dbReference type="OrthoDB" id="48317at2759"/>
<dbReference type="PANTHER" id="PTHR45348:SF2">
    <property type="entry name" value="ZINC-TYPE ALCOHOL DEHYDROGENASE-LIKE PROTEIN C2E1P3.01"/>
    <property type="match status" value="1"/>
</dbReference>
<proteinExistence type="inferred from homology"/>
<dbReference type="GeneID" id="71989206"/>
<evidence type="ECO:0000256" key="2">
    <source>
        <dbReference type="ARBA" id="ARBA00011245"/>
    </source>
</evidence>
<comment type="similarity">
    <text evidence="1">Belongs to the zinc-containing alcohol dehydrogenase family.</text>
</comment>
<reference evidence="6" key="1">
    <citation type="submission" date="2021-12" db="EMBL/GenBank/DDBJ databases">
        <authorList>
            <person name="Zaccaron A."/>
            <person name="Stergiopoulos I."/>
        </authorList>
    </citation>
    <scope>NUCLEOTIDE SEQUENCE</scope>
    <source>
        <strain evidence="6">Race5_Kim</strain>
    </source>
</reference>
<dbReference type="InterPro" id="IPR013154">
    <property type="entry name" value="ADH-like_N"/>
</dbReference>
<dbReference type="SUPFAM" id="SSF50129">
    <property type="entry name" value="GroES-like"/>
    <property type="match status" value="1"/>
</dbReference>
<evidence type="ECO:0000313" key="6">
    <source>
        <dbReference type="EMBL" id="UJO21920.1"/>
    </source>
</evidence>
<dbReference type="GO" id="GO:0016651">
    <property type="term" value="F:oxidoreductase activity, acting on NAD(P)H"/>
    <property type="evidence" value="ECO:0007669"/>
    <property type="project" value="InterPro"/>
</dbReference>
<sequence>MNNILPKTATELNPGETKLPDDAPEPEGAHDVQMSDAKEVSKDNISKRASREIPDQNFAEEVTVGNREDDPQIKVTKKDQAQSSKDDDDEAQVSDIDEPKEETHTITIEIPEKMKAIKIIEGNKAEIQSVAVPALRDDYVLCKVNCVALNPTDWKHIDRIGKPGSTVGCDMAGMVLEIGKDVKKEWQVGDRIAAFVHGGNQSQKEDGAFGEFCVVKGDLGLKIPDAMSDTDAATLGAGVITCGQALYQGLKLPLPGDGMEKYGGFLLVYGGSTASGTLAIQYGILSGCRVITTASTHNHPLLKALGAEEAFDYKDPGCAKKIRDYTKDDLRKCLDCIAEGNSPKICEESISSQGGTISYLLKTTHTREDVENIRTLGYTIFGETFEKFGIKSEAKPEDFEHAKKFYELTQKLVSAGQLAPHPAEVGKDGLKGVFEGLEKLRKGNVSGKKLVYRVGQTPK</sequence>
<evidence type="ECO:0000256" key="1">
    <source>
        <dbReference type="ARBA" id="ARBA00008072"/>
    </source>
</evidence>
<dbReference type="Proteomes" id="UP000756132">
    <property type="component" value="Chromosome 9"/>
</dbReference>
<dbReference type="SMART" id="SM00829">
    <property type="entry name" value="PKS_ER"/>
    <property type="match status" value="1"/>
</dbReference>
<dbReference type="Pfam" id="PF08240">
    <property type="entry name" value="ADH_N"/>
    <property type="match status" value="1"/>
</dbReference>
<dbReference type="KEGG" id="ffu:CLAFUR5_09328"/>
<dbReference type="PANTHER" id="PTHR45348">
    <property type="entry name" value="HYPOTHETICAL OXIDOREDUCTASE (EUROFUNG)"/>
    <property type="match status" value="1"/>
</dbReference>
<dbReference type="AlphaFoldDB" id="A0A9Q8PGC8"/>
<keyword evidence="7" id="KW-1185">Reference proteome</keyword>
<comment type="subunit">
    <text evidence="2">Monomer.</text>
</comment>
<accession>A0A9Q8PGC8</accession>
<dbReference type="InterPro" id="IPR047122">
    <property type="entry name" value="Trans-enoyl_RdTase-like"/>
</dbReference>
<evidence type="ECO:0000259" key="5">
    <source>
        <dbReference type="SMART" id="SM00829"/>
    </source>
</evidence>
<dbReference type="CDD" id="cd08249">
    <property type="entry name" value="enoyl_reductase_like"/>
    <property type="match status" value="1"/>
</dbReference>